<dbReference type="EMBL" id="KV441552">
    <property type="protein sequence ID" value="OAG06140.1"/>
    <property type="molecule type" value="Genomic_DNA"/>
</dbReference>
<dbReference type="InParanoid" id="A0A177CH79"/>
<organism evidence="1 2">
    <name type="scientific">Paraphaeosphaeria sporulosa</name>
    <dbReference type="NCBI Taxonomy" id="1460663"/>
    <lineage>
        <taxon>Eukaryota</taxon>
        <taxon>Fungi</taxon>
        <taxon>Dikarya</taxon>
        <taxon>Ascomycota</taxon>
        <taxon>Pezizomycotina</taxon>
        <taxon>Dothideomycetes</taxon>
        <taxon>Pleosporomycetidae</taxon>
        <taxon>Pleosporales</taxon>
        <taxon>Massarineae</taxon>
        <taxon>Didymosphaeriaceae</taxon>
        <taxon>Paraphaeosphaeria</taxon>
    </lineage>
</organism>
<dbReference type="GeneID" id="28763691"/>
<dbReference type="OrthoDB" id="10675564at2759"/>
<reference evidence="1 2" key="1">
    <citation type="submission" date="2016-05" db="EMBL/GenBank/DDBJ databases">
        <title>Comparative analysis of secretome profiles of manganese(II)-oxidizing ascomycete fungi.</title>
        <authorList>
            <consortium name="DOE Joint Genome Institute"/>
            <person name="Zeiner C.A."/>
            <person name="Purvine S.O."/>
            <person name="Zink E.M."/>
            <person name="Wu S."/>
            <person name="Pasa-Tolic L."/>
            <person name="Chaput D.L."/>
            <person name="Haridas S."/>
            <person name="Grigoriev I.V."/>
            <person name="Santelli C.M."/>
            <person name="Hansel C.M."/>
        </authorList>
    </citation>
    <scope>NUCLEOTIDE SEQUENCE [LARGE SCALE GENOMIC DNA]</scope>
    <source>
        <strain evidence="1 2">AP3s5-JAC2a</strain>
    </source>
</reference>
<proteinExistence type="predicted"/>
<name>A0A177CH79_9PLEO</name>
<dbReference type="AlphaFoldDB" id="A0A177CH79"/>
<dbReference type="RefSeq" id="XP_018036505.1">
    <property type="nucleotide sequence ID" value="XM_018180205.1"/>
</dbReference>
<dbReference type="Proteomes" id="UP000077069">
    <property type="component" value="Unassembled WGS sequence"/>
</dbReference>
<keyword evidence="2" id="KW-1185">Reference proteome</keyword>
<gene>
    <name evidence="1" type="ORF">CC84DRAFT_1176193</name>
</gene>
<evidence type="ECO:0000313" key="2">
    <source>
        <dbReference type="Proteomes" id="UP000077069"/>
    </source>
</evidence>
<protein>
    <submittedName>
        <fullName evidence="1">Uncharacterized protein</fullName>
    </submittedName>
</protein>
<evidence type="ECO:0000313" key="1">
    <source>
        <dbReference type="EMBL" id="OAG06140.1"/>
    </source>
</evidence>
<sequence length="201" mass="22117">MGPLVAFVQAQRARRSPTDATLITLASQHDEAQAPKRPSICGVQRSAEAEEKPGQADHASICALLDSIIVGVELVWTEWSRSSIVAVEHEEPASARLPVQCRMRERLPRYRLGGWFDGFVGLGGEGGVELGQNAFSSATKVSTLCQQLPLVRRWCLSRDLLQYAPKRLNLGPLGDQVSESRLLPSAYRGPRFYNCQAFLVT</sequence>
<accession>A0A177CH79</accession>